<dbReference type="EC" id="5.2.1.8" evidence="9"/>
<accession>A0A380MRX7</accession>
<dbReference type="RefSeq" id="WP_072576697.1">
    <property type="nucleotide sequence ID" value="NZ_LWHB01000092.1"/>
</dbReference>
<evidence type="ECO:0000256" key="2">
    <source>
        <dbReference type="ARBA" id="ARBA00022764"/>
    </source>
</evidence>
<dbReference type="AlphaFoldDB" id="A0A380MRX7"/>
<feature type="domain" description="PpiC" evidence="8">
    <location>
        <begin position="287"/>
        <end position="385"/>
    </location>
</feature>
<dbReference type="PROSITE" id="PS01096">
    <property type="entry name" value="PPIC_PPIASE_1"/>
    <property type="match status" value="1"/>
</dbReference>
<keyword evidence="1 7" id="KW-0732">Signal</keyword>
<dbReference type="PROSITE" id="PS50198">
    <property type="entry name" value="PPIC_PPIASE_2"/>
    <property type="match status" value="1"/>
</dbReference>
<dbReference type="InterPro" id="IPR046357">
    <property type="entry name" value="PPIase_dom_sf"/>
</dbReference>
<dbReference type="Pfam" id="PF13616">
    <property type="entry name" value="Rotamase_3"/>
    <property type="match status" value="1"/>
</dbReference>
<keyword evidence="3 6" id="KW-0697">Rotamase</keyword>
<dbReference type="Gene3D" id="1.10.4030.10">
    <property type="entry name" value="Porin chaperone SurA, peptide-binding domain"/>
    <property type="match status" value="1"/>
</dbReference>
<feature type="chain" id="PRO_5016682509" evidence="7">
    <location>
        <begin position="18"/>
        <end position="429"/>
    </location>
</feature>
<evidence type="ECO:0000256" key="7">
    <source>
        <dbReference type="SAM" id="SignalP"/>
    </source>
</evidence>
<dbReference type="InterPro" id="IPR023058">
    <property type="entry name" value="PPIase_PpiC_CS"/>
</dbReference>
<dbReference type="GO" id="GO:0003755">
    <property type="term" value="F:peptidyl-prolyl cis-trans isomerase activity"/>
    <property type="evidence" value="ECO:0007669"/>
    <property type="project" value="UniProtKB-KW"/>
</dbReference>
<dbReference type="InterPro" id="IPR027304">
    <property type="entry name" value="Trigger_fact/SurA_dom_sf"/>
</dbReference>
<evidence type="ECO:0000256" key="5">
    <source>
        <dbReference type="ARBA" id="ARBA00023235"/>
    </source>
</evidence>
<evidence type="ECO:0000313" key="10">
    <source>
        <dbReference type="Proteomes" id="UP000254601"/>
    </source>
</evidence>
<dbReference type="Pfam" id="PF09312">
    <property type="entry name" value="SurA_N"/>
    <property type="match status" value="1"/>
</dbReference>
<keyword evidence="2" id="KW-0574">Periplasm</keyword>
<dbReference type="OrthoDB" id="14196at2"/>
<dbReference type="PANTHER" id="PTHR47637">
    <property type="entry name" value="CHAPERONE SURA"/>
    <property type="match status" value="1"/>
</dbReference>
<evidence type="ECO:0000256" key="6">
    <source>
        <dbReference type="PROSITE-ProRule" id="PRU00278"/>
    </source>
</evidence>
<keyword evidence="4" id="KW-0143">Chaperone</keyword>
<proteinExistence type="predicted"/>
<reference evidence="9 10" key="1">
    <citation type="submission" date="2018-06" db="EMBL/GenBank/DDBJ databases">
        <authorList>
            <consortium name="Pathogen Informatics"/>
            <person name="Doyle S."/>
        </authorList>
    </citation>
    <scope>NUCLEOTIDE SEQUENCE [LARGE SCALE GENOMIC DNA]</scope>
    <source>
        <strain evidence="9 10">NCTC13337</strain>
    </source>
</reference>
<keyword evidence="5 6" id="KW-0413">Isomerase</keyword>
<gene>
    <name evidence="9" type="primary">surA</name>
    <name evidence="9" type="ORF">NCTC13337_00937</name>
</gene>
<keyword evidence="10" id="KW-1185">Reference proteome</keyword>
<sequence>MTHRLLFLAIFPLFANAQNTLQFGPASEQGQLQNINDIALIINEEAISRSQLANELNAAQATLPKEVRLPEQEKGKVLLERVIMQHLVKQLAEKAKLNLTAEEIDKALANIAAQNGVSISQLLVRVKRDTGMNEAQYRDLLREQLVQAQLKERVVGDSINITSSQIDDQLAQIARQRGSVLHLQDLLMPIPNLPINERGPAIDKNFSALSNALKNNDDDLAQAAVSIGAQFKDLGEVNIAKIPPQFARAIVGLSAGEMLSTPVIDADGMHFLKVVSKTAQGQQGYVVPEAKLAHILIRRHSQNPLAAKREIDQIYSALQHGANFADLARQYSQDPASAAKGGELGWMSADSVDPRFAKQLENVPVGQLSAPFESTFGWHIIYVEDRRNVDRSEARIREQIRETLYQTALEDAWTQRLLELRESAYVEIR</sequence>
<dbReference type="InterPro" id="IPR000297">
    <property type="entry name" value="PPIase_PpiC"/>
</dbReference>
<evidence type="ECO:0000313" key="9">
    <source>
        <dbReference type="EMBL" id="SUO94796.1"/>
    </source>
</evidence>
<dbReference type="PANTHER" id="PTHR47637:SF1">
    <property type="entry name" value="CHAPERONE SURA"/>
    <property type="match status" value="1"/>
</dbReference>
<dbReference type="InterPro" id="IPR050280">
    <property type="entry name" value="OMP_Chaperone_SurA"/>
</dbReference>
<dbReference type="EMBL" id="UHIC01000001">
    <property type="protein sequence ID" value="SUO94796.1"/>
    <property type="molecule type" value="Genomic_DNA"/>
</dbReference>
<dbReference type="InterPro" id="IPR015391">
    <property type="entry name" value="SurA_N"/>
</dbReference>
<dbReference type="Proteomes" id="UP000254601">
    <property type="component" value="Unassembled WGS sequence"/>
</dbReference>
<evidence type="ECO:0000256" key="1">
    <source>
        <dbReference type="ARBA" id="ARBA00022729"/>
    </source>
</evidence>
<organism evidence="9 10">
    <name type="scientific">Suttonella ornithocola</name>
    <dbReference type="NCBI Taxonomy" id="279832"/>
    <lineage>
        <taxon>Bacteria</taxon>
        <taxon>Pseudomonadati</taxon>
        <taxon>Pseudomonadota</taxon>
        <taxon>Gammaproteobacteria</taxon>
        <taxon>Cardiobacteriales</taxon>
        <taxon>Cardiobacteriaceae</taxon>
        <taxon>Suttonella</taxon>
    </lineage>
</organism>
<evidence type="ECO:0000259" key="8">
    <source>
        <dbReference type="PROSITE" id="PS50198"/>
    </source>
</evidence>
<dbReference type="Gene3D" id="3.10.50.40">
    <property type="match status" value="1"/>
</dbReference>
<name>A0A380MRX7_9GAMM</name>
<dbReference type="SUPFAM" id="SSF54534">
    <property type="entry name" value="FKBP-like"/>
    <property type="match status" value="2"/>
</dbReference>
<feature type="signal peptide" evidence="7">
    <location>
        <begin position="1"/>
        <end position="17"/>
    </location>
</feature>
<protein>
    <submittedName>
        <fullName evidence="9">Peptidyl-prolyl cis-trans isomerase surA</fullName>
        <ecNumber evidence="9">5.2.1.8</ecNumber>
    </submittedName>
</protein>
<evidence type="ECO:0000256" key="3">
    <source>
        <dbReference type="ARBA" id="ARBA00023110"/>
    </source>
</evidence>
<evidence type="ECO:0000256" key="4">
    <source>
        <dbReference type="ARBA" id="ARBA00023186"/>
    </source>
</evidence>
<dbReference type="SUPFAM" id="SSF109998">
    <property type="entry name" value="Triger factor/SurA peptide-binding domain-like"/>
    <property type="match status" value="1"/>
</dbReference>